<sequence length="199" mass="20962">MSSAAHRREIMTTASATTDTDTDAWLTRYYFTRAAFSLAWVGAAVSLAHSGGAVVAALLLIYPAWDAGANIVDAQRHGGFRRNPTQTFNAAVSVVTTLSVAVALSTGMNAVLGVFGVWAALSGLLQLATGARRWRTHGGQWPMIVSGIQSTAAGIMFLLQATGPGTPQITDIAPYAGFGAFYFLIAAVWLTVRTVRARA</sequence>
<accession>A0A1W9Z4M6</accession>
<dbReference type="AlphaFoldDB" id="A0A1W9Z4M6"/>
<keyword evidence="1" id="KW-0472">Membrane</keyword>
<dbReference type="OrthoDB" id="960912at2"/>
<dbReference type="STRING" id="564198.BST17_00425"/>
<keyword evidence="3" id="KW-1185">Reference proteome</keyword>
<name>A0A1W9Z4M6_MYCBA</name>
<feature type="transmembrane region" description="Helical" evidence="1">
    <location>
        <begin position="141"/>
        <end position="160"/>
    </location>
</feature>
<comment type="caution">
    <text evidence="2">The sequence shown here is derived from an EMBL/GenBank/DDBJ whole genome shotgun (WGS) entry which is preliminary data.</text>
</comment>
<evidence type="ECO:0000313" key="3">
    <source>
        <dbReference type="Proteomes" id="UP000192366"/>
    </source>
</evidence>
<evidence type="ECO:0000256" key="1">
    <source>
        <dbReference type="SAM" id="Phobius"/>
    </source>
</evidence>
<protein>
    <recommendedName>
        <fullName evidence="4">DUF308 domain-containing protein</fullName>
    </recommendedName>
</protein>
<dbReference type="Pfam" id="PF03729">
    <property type="entry name" value="DUF308"/>
    <property type="match status" value="1"/>
</dbReference>
<keyword evidence="1" id="KW-0812">Transmembrane</keyword>
<feature type="transmembrane region" description="Helical" evidence="1">
    <location>
        <begin position="38"/>
        <end position="65"/>
    </location>
</feature>
<proteinExistence type="predicted"/>
<dbReference type="EMBL" id="MVHJ01000001">
    <property type="protein sequence ID" value="ORA06980.1"/>
    <property type="molecule type" value="Genomic_DNA"/>
</dbReference>
<evidence type="ECO:0008006" key="4">
    <source>
        <dbReference type="Google" id="ProtNLM"/>
    </source>
</evidence>
<dbReference type="InterPro" id="IPR005325">
    <property type="entry name" value="DUF308_memb"/>
</dbReference>
<reference evidence="2 3" key="1">
    <citation type="submission" date="2017-02" db="EMBL/GenBank/DDBJ databases">
        <title>The new phylogeny of genus Mycobacterium.</title>
        <authorList>
            <person name="Tortoli E."/>
            <person name="Trovato A."/>
            <person name="Cirillo D.M."/>
        </authorList>
    </citation>
    <scope>NUCLEOTIDE SEQUENCE [LARGE SCALE GENOMIC DNA]</scope>
    <source>
        <strain evidence="2 3">DSM 45578</strain>
    </source>
</reference>
<organism evidence="2 3">
    <name type="scientific">Mycolicibacterium bacteremicum</name>
    <name type="common">Mycobacterium bacteremicum</name>
    <dbReference type="NCBI Taxonomy" id="564198"/>
    <lineage>
        <taxon>Bacteria</taxon>
        <taxon>Bacillati</taxon>
        <taxon>Actinomycetota</taxon>
        <taxon>Actinomycetes</taxon>
        <taxon>Mycobacteriales</taxon>
        <taxon>Mycobacteriaceae</taxon>
        <taxon>Mycolicibacterium</taxon>
    </lineage>
</organism>
<evidence type="ECO:0000313" key="2">
    <source>
        <dbReference type="EMBL" id="ORA06980.1"/>
    </source>
</evidence>
<feature type="transmembrane region" description="Helical" evidence="1">
    <location>
        <begin position="172"/>
        <end position="192"/>
    </location>
</feature>
<keyword evidence="1" id="KW-1133">Transmembrane helix</keyword>
<feature type="transmembrane region" description="Helical" evidence="1">
    <location>
        <begin position="110"/>
        <end position="129"/>
    </location>
</feature>
<gene>
    <name evidence="2" type="ORF">BST17_00425</name>
</gene>
<dbReference type="Proteomes" id="UP000192366">
    <property type="component" value="Unassembled WGS sequence"/>
</dbReference>